<dbReference type="PROSITE" id="PS51791">
    <property type="entry name" value="HSAC2"/>
    <property type="match status" value="1"/>
</dbReference>
<dbReference type="EMBL" id="JBJQND010000010">
    <property type="protein sequence ID" value="KAL3864881.1"/>
    <property type="molecule type" value="Genomic_DNA"/>
</dbReference>
<feature type="compositionally biased region" description="Low complexity" evidence="1">
    <location>
        <begin position="484"/>
        <end position="504"/>
    </location>
</feature>
<dbReference type="AlphaFoldDB" id="A0ABD3VUS0"/>
<keyword evidence="5" id="KW-1185">Reference proteome</keyword>
<dbReference type="PROSITE" id="PS50275">
    <property type="entry name" value="SAC"/>
    <property type="match status" value="1"/>
</dbReference>
<dbReference type="Pfam" id="PF12456">
    <property type="entry name" value="hSac2"/>
    <property type="match status" value="1"/>
</dbReference>
<name>A0ABD3VUS0_SINWO</name>
<feature type="non-terminal residue" evidence="4">
    <location>
        <position position="1"/>
    </location>
</feature>
<proteinExistence type="predicted"/>
<feature type="compositionally biased region" description="Polar residues" evidence="1">
    <location>
        <begin position="440"/>
        <end position="450"/>
    </location>
</feature>
<dbReference type="InterPro" id="IPR002013">
    <property type="entry name" value="SAC_dom"/>
</dbReference>
<dbReference type="Proteomes" id="UP001634394">
    <property type="component" value="Unassembled WGS sequence"/>
</dbReference>
<dbReference type="Pfam" id="PF02383">
    <property type="entry name" value="Syja_N"/>
    <property type="match status" value="1"/>
</dbReference>
<evidence type="ECO:0000313" key="5">
    <source>
        <dbReference type="Proteomes" id="UP001634394"/>
    </source>
</evidence>
<evidence type="ECO:0000259" key="2">
    <source>
        <dbReference type="PROSITE" id="PS50275"/>
    </source>
</evidence>
<sequence>DERGTHEAFCHHMDEQLRLYRSVTIITLADLAGKEKVIGDAFLNHVLEYNSPDVTFVTFDFHEYCRGMKFENVNILTDGIKDIIKHMRYCWVDRKGVICEQRGVFRVNCIDCLDRTNVVQTTIARIVMETQCRKLGLLAPDESLPLNCRRIYQQMWANNGDAISQQYAGTVALKGDYTRTGERRLTGMMKDGVNSASRYYLRFKDAYRQAAINLSLGQPVSDDLLTLGPKVQEEDDRDLVEKEENVKMLIEDCKKMLIVEPEECLGGWSLVDADPVTGDPDRQEMDTILLLSQRAVYVAWYDDEEEKVTSYQRIFLEDLEKLEIGAEPAFFKSKYVCMRLYYRNFADELFFHTLRTPATRLFNNIVITINNQEEAKESLKAIGRAFMAAQPIISLKLVVEDRPKLERKKTQPHPDVHNIHHEIHEHSLSGIRLPRDISTEISSQSTSRNPSPVPNRKMSPVPVRRETSQVTKTLFLPRSDVEGKASISEKPNSSSSKSSTSDGYGKKIMASIQAPMNMLNKNISVPKFNVKPIMKKLSQGGTSKLLSVGRSVFLSSAGKTGEDKSQVIEVKTTRQPQLEQERPLSHADYLVKEVPNIEDQDDEKEVLLDSCGILATSSKQILNSPQISIEKIDDYESGAITLGELKDDVSNEAPCRDSNSSPVFDKQSGNVSDLQDRSQTVKIIAKPIDTDSNSNAVTYALSDTDLSLSAGKEFDVTIKASGKVTEISEADKILAKYANRKRSLSNPVMKTSQSDGALVSHVENESAIKMALNSDFLINSELRAQGSIENLLERVLTPRKIQRVYDTLKQHVRNKLGEKECLTTIILI</sequence>
<evidence type="ECO:0000313" key="4">
    <source>
        <dbReference type="EMBL" id="KAL3864881.1"/>
    </source>
</evidence>
<dbReference type="InterPro" id="IPR034753">
    <property type="entry name" value="hSac2"/>
</dbReference>
<feature type="domain" description="SAC" evidence="2">
    <location>
        <begin position="1"/>
        <end position="169"/>
    </location>
</feature>
<evidence type="ECO:0000256" key="1">
    <source>
        <dbReference type="SAM" id="MobiDB-lite"/>
    </source>
</evidence>
<feature type="region of interest" description="Disordered" evidence="1">
    <location>
        <begin position="440"/>
        <end position="504"/>
    </location>
</feature>
<feature type="compositionally biased region" description="Polar residues" evidence="1">
    <location>
        <begin position="657"/>
        <end position="672"/>
    </location>
</feature>
<reference evidence="4 5" key="1">
    <citation type="submission" date="2024-11" db="EMBL/GenBank/DDBJ databases">
        <title>Chromosome-level genome assembly of the freshwater bivalve Anodonta woodiana.</title>
        <authorList>
            <person name="Chen X."/>
        </authorList>
    </citation>
    <scope>NUCLEOTIDE SEQUENCE [LARGE SCALE GENOMIC DNA]</scope>
    <source>
        <strain evidence="4">MN2024</strain>
        <tissue evidence="4">Gills</tissue>
    </source>
</reference>
<feature type="region of interest" description="Disordered" evidence="1">
    <location>
        <begin position="650"/>
        <end position="672"/>
    </location>
</feature>
<evidence type="ECO:0008006" key="6">
    <source>
        <dbReference type="Google" id="ProtNLM"/>
    </source>
</evidence>
<feature type="domain" description="HSac2" evidence="3">
    <location>
        <begin position="240"/>
        <end position="387"/>
    </location>
</feature>
<dbReference type="PANTHER" id="PTHR45662">
    <property type="entry name" value="PHOSPHATIDYLINOSITIDE PHOSPHATASE SAC1"/>
    <property type="match status" value="1"/>
</dbReference>
<gene>
    <name evidence="4" type="ORF">ACJMK2_006529</name>
</gene>
<evidence type="ECO:0000259" key="3">
    <source>
        <dbReference type="PROSITE" id="PS51791"/>
    </source>
</evidence>
<dbReference type="PANTHER" id="PTHR45662:SF8">
    <property type="entry name" value="PHOSPHATIDYLINOSITIDE PHOSPHATASE SAC2"/>
    <property type="match status" value="1"/>
</dbReference>
<dbReference type="InterPro" id="IPR022158">
    <property type="entry name" value="Inositol_phosphatase"/>
</dbReference>
<organism evidence="4 5">
    <name type="scientific">Sinanodonta woodiana</name>
    <name type="common">Chinese pond mussel</name>
    <name type="synonym">Anodonta woodiana</name>
    <dbReference type="NCBI Taxonomy" id="1069815"/>
    <lineage>
        <taxon>Eukaryota</taxon>
        <taxon>Metazoa</taxon>
        <taxon>Spiralia</taxon>
        <taxon>Lophotrochozoa</taxon>
        <taxon>Mollusca</taxon>
        <taxon>Bivalvia</taxon>
        <taxon>Autobranchia</taxon>
        <taxon>Heteroconchia</taxon>
        <taxon>Palaeoheterodonta</taxon>
        <taxon>Unionida</taxon>
        <taxon>Unionoidea</taxon>
        <taxon>Unionidae</taxon>
        <taxon>Unioninae</taxon>
        <taxon>Sinanodonta</taxon>
    </lineage>
</organism>
<comment type="caution">
    <text evidence="4">The sequence shown here is derived from an EMBL/GenBank/DDBJ whole genome shotgun (WGS) entry which is preliminary data.</text>
</comment>
<protein>
    <recommendedName>
        <fullName evidence="6">Phosphatidylinositide phosphatase SAC2</fullName>
    </recommendedName>
</protein>
<accession>A0ABD3VUS0</accession>